<accession>A0A8H6K4S1</accession>
<feature type="transmembrane region" description="Helical" evidence="2">
    <location>
        <begin position="137"/>
        <end position="162"/>
    </location>
</feature>
<comment type="caution">
    <text evidence="3">The sequence shown here is derived from an EMBL/GenBank/DDBJ whole genome shotgun (WGS) entry which is preliminary data.</text>
</comment>
<proteinExistence type="predicted"/>
<feature type="compositionally biased region" description="Basic and acidic residues" evidence="1">
    <location>
        <begin position="1"/>
        <end position="10"/>
    </location>
</feature>
<name>A0A8H6K4S1_9PEZI</name>
<evidence type="ECO:0000256" key="2">
    <source>
        <dbReference type="SAM" id="Phobius"/>
    </source>
</evidence>
<evidence type="ECO:0000256" key="1">
    <source>
        <dbReference type="SAM" id="MobiDB-lite"/>
    </source>
</evidence>
<keyword evidence="2" id="KW-1133">Transmembrane helix</keyword>
<keyword evidence="2" id="KW-0812">Transmembrane</keyword>
<organism evidence="3 4">
    <name type="scientific">Colletotrichum plurivorum</name>
    <dbReference type="NCBI Taxonomy" id="2175906"/>
    <lineage>
        <taxon>Eukaryota</taxon>
        <taxon>Fungi</taxon>
        <taxon>Dikarya</taxon>
        <taxon>Ascomycota</taxon>
        <taxon>Pezizomycotina</taxon>
        <taxon>Sordariomycetes</taxon>
        <taxon>Hypocreomycetidae</taxon>
        <taxon>Glomerellales</taxon>
        <taxon>Glomerellaceae</taxon>
        <taxon>Colletotrichum</taxon>
        <taxon>Colletotrichum orchidearum species complex</taxon>
    </lineage>
</organism>
<dbReference type="Proteomes" id="UP000654918">
    <property type="component" value="Unassembled WGS sequence"/>
</dbReference>
<evidence type="ECO:0008006" key="5">
    <source>
        <dbReference type="Google" id="ProtNLM"/>
    </source>
</evidence>
<protein>
    <recommendedName>
        <fullName evidence="5">Apple domain-containing protein</fullName>
    </recommendedName>
</protein>
<dbReference type="AlphaFoldDB" id="A0A8H6K4S1"/>
<feature type="compositionally biased region" description="Low complexity" evidence="1">
    <location>
        <begin position="73"/>
        <end position="111"/>
    </location>
</feature>
<feature type="region of interest" description="Disordered" evidence="1">
    <location>
        <begin position="1"/>
        <end position="127"/>
    </location>
</feature>
<gene>
    <name evidence="3" type="ORF">CPLU01_10701</name>
</gene>
<keyword evidence="4" id="KW-1185">Reference proteome</keyword>
<sequence>MASLHPHDHFYSNGNTAYSSLSGTPEAEKMLKNPDGTPGPEAGAIPDGIEVNPGPDFNSAPQPYYPEQHHQQQHLQHQQLPQQPQQQQQPYYDHAPTPQTQYSQTTYTNNNLSAGPPTPEKGTHDEGRICGLRKPTFFLTIITLILLAALIAVAGALGAVLAQKNSEIASLSSSSPTPATSTAPSATATAQAVLDLSKPAPTDTAIRKGECPTSSSKPRWEVPGSNITFEKDCGKDYIYNDIGKVPTANIEECVRLCAVFNINKQTELGRCAGVVYIYKDDQGNDDPYCWLKYTQNTNQILSKDYVESAWIL</sequence>
<reference evidence="3" key="1">
    <citation type="journal article" date="2020" name="Phytopathology">
        <title>Genome Sequence Resources of Colletotrichum truncatum, C. plurivorum, C. musicola, and C. sojae: Four Species Pathogenic to Soybean (Glycine max).</title>
        <authorList>
            <person name="Rogerio F."/>
            <person name="Boufleur T.R."/>
            <person name="Ciampi-Guillardi M."/>
            <person name="Sukno S.A."/>
            <person name="Thon M.R."/>
            <person name="Massola Junior N.S."/>
            <person name="Baroncelli R."/>
        </authorList>
    </citation>
    <scope>NUCLEOTIDE SEQUENCE</scope>
    <source>
        <strain evidence="3">LFN00145</strain>
    </source>
</reference>
<evidence type="ECO:0000313" key="3">
    <source>
        <dbReference type="EMBL" id="KAF6824752.1"/>
    </source>
</evidence>
<keyword evidence="2" id="KW-0472">Membrane</keyword>
<evidence type="ECO:0000313" key="4">
    <source>
        <dbReference type="Proteomes" id="UP000654918"/>
    </source>
</evidence>
<dbReference type="EMBL" id="WIGO01000187">
    <property type="protein sequence ID" value="KAF6824752.1"/>
    <property type="molecule type" value="Genomic_DNA"/>
</dbReference>
<feature type="compositionally biased region" description="Polar residues" evidence="1">
    <location>
        <begin position="12"/>
        <end position="23"/>
    </location>
</feature>
<dbReference type="SUPFAM" id="SSF81995">
    <property type="entry name" value="beta-sandwich domain of Sec23/24"/>
    <property type="match status" value="1"/>
</dbReference>